<organism evidence="2 3">
    <name type="scientific">Peronospora destructor</name>
    <dbReference type="NCBI Taxonomy" id="86335"/>
    <lineage>
        <taxon>Eukaryota</taxon>
        <taxon>Sar</taxon>
        <taxon>Stramenopiles</taxon>
        <taxon>Oomycota</taxon>
        <taxon>Peronosporomycetes</taxon>
        <taxon>Peronosporales</taxon>
        <taxon>Peronosporaceae</taxon>
        <taxon>Peronospora</taxon>
    </lineage>
</organism>
<evidence type="ECO:0000313" key="3">
    <source>
        <dbReference type="Proteomes" id="UP001162029"/>
    </source>
</evidence>
<protein>
    <submittedName>
        <fullName evidence="2">Uncharacterized protein</fullName>
    </submittedName>
</protein>
<evidence type="ECO:0000256" key="1">
    <source>
        <dbReference type="SAM" id="MobiDB-lite"/>
    </source>
</evidence>
<dbReference type="GO" id="GO:0019903">
    <property type="term" value="F:protein phosphatase binding"/>
    <property type="evidence" value="ECO:0007669"/>
    <property type="project" value="InterPro"/>
</dbReference>
<proteinExistence type="predicted"/>
<sequence>MKWYGDPKQDEMEDSGNMTDKEMEKVTEQETIRRQPNGQLTGQTVSSTRLNTNTLMDFWSNASARKTARVQRLRASMRFESSGSSVSDFSVSDDEDIELLGDPSSRGYLLRLEDLTAKEWKRIFGGLFRFLWPKSKSDGAEKAEDSDDEVEVDNVLVANMCKITKNFVIFPGVLRLICDENKADEKECLLSRLAAHVYNPDIASMLHGLIHLSNRRGFEYFRIIRCLVQRMVEQLPTRLVRSLSSVSSTSTVSSTSSSSPRSSIGGALTIPSSSFFSSKTAPLSPLLFTSNTASIVHSRINGCAELLSKILKDEFPNTFRYYIQTKLQLASFESVEPYERELFPPRMAPSDPVLHHKLKYAVLAALTEDSTVLARLAELGMAELRFLDAHHMNGACTPSMLVIDVLHQAIEFSMHNSEQLEALVAPIHLVLDTICASINYHQHLSTISELAARDRFSDSDSDNDETEDEEDFALLAYISGKDNPSMSSERDASFARSTLFMGITPLAISYSPRSGRTIVNHRPLASTLLVMHVVELLDAVILMSNDRIDRRLTRLDISTSLMKMFEKFPTASILHCRLVKLYLNLLNRPSTNGRVNNPLLRSIFRSPNSILEFILRKLDTNTSAHTYDAHLAIIGVKIAKICSSPTLQQELIRQFCNNVKGWNDFASSLVATHSQQMDVLNDSLLGLQVAAGGTRNGDLKK</sequence>
<reference evidence="2" key="1">
    <citation type="submission" date="2022-12" db="EMBL/GenBank/DDBJ databases">
        <authorList>
            <person name="Webb A."/>
        </authorList>
    </citation>
    <scope>NUCLEOTIDE SEQUENCE</scope>
    <source>
        <strain evidence="2">Pd1</strain>
    </source>
</reference>
<comment type="caution">
    <text evidence="2">The sequence shown here is derived from an EMBL/GenBank/DDBJ whole genome shotgun (WGS) entry which is preliminary data.</text>
</comment>
<feature type="compositionally biased region" description="Polar residues" evidence="1">
    <location>
        <begin position="34"/>
        <end position="44"/>
    </location>
</feature>
<dbReference type="EMBL" id="CANTFM010000479">
    <property type="protein sequence ID" value="CAI5722773.1"/>
    <property type="molecule type" value="Genomic_DNA"/>
</dbReference>
<dbReference type="Proteomes" id="UP001162029">
    <property type="component" value="Unassembled WGS sequence"/>
</dbReference>
<feature type="compositionally biased region" description="Basic and acidic residues" evidence="1">
    <location>
        <begin position="19"/>
        <end position="33"/>
    </location>
</feature>
<feature type="compositionally biased region" description="Basic and acidic residues" evidence="1">
    <location>
        <begin position="1"/>
        <end position="10"/>
    </location>
</feature>
<name>A0AAV0TMS4_9STRA</name>
<accession>A0AAV0TMS4</accession>
<evidence type="ECO:0000313" key="2">
    <source>
        <dbReference type="EMBL" id="CAI5722773.1"/>
    </source>
</evidence>
<keyword evidence="3" id="KW-1185">Reference proteome</keyword>
<gene>
    <name evidence="2" type="ORF">PDE001_LOCUS2754</name>
</gene>
<dbReference type="AlphaFoldDB" id="A0AAV0TMS4"/>
<feature type="region of interest" description="Disordered" evidence="1">
    <location>
        <begin position="1"/>
        <end position="44"/>
    </location>
</feature>